<gene>
    <name evidence="11" type="ORF">ABT56_11425</name>
</gene>
<evidence type="ECO:0000259" key="10">
    <source>
        <dbReference type="PROSITE" id="PS50111"/>
    </source>
</evidence>
<feature type="transmembrane region" description="Helical" evidence="9">
    <location>
        <begin position="12"/>
        <end position="32"/>
    </location>
</feature>
<keyword evidence="2 9" id="KW-0812">Transmembrane</keyword>
<keyword evidence="5 7" id="KW-0807">Transducer</keyword>
<evidence type="ECO:0000256" key="2">
    <source>
        <dbReference type="ARBA" id="ARBA00022692"/>
    </source>
</evidence>
<evidence type="ECO:0000256" key="8">
    <source>
        <dbReference type="SAM" id="Coils"/>
    </source>
</evidence>
<reference evidence="11 12" key="1">
    <citation type="submission" date="2015-05" db="EMBL/GenBank/DDBJ databases">
        <title>Photobacterium galathea sp. nov.</title>
        <authorList>
            <person name="Machado H."/>
            <person name="Gram L."/>
        </authorList>
    </citation>
    <scope>NUCLEOTIDE SEQUENCE [LARGE SCALE GENOMIC DNA]</scope>
    <source>
        <strain evidence="11 12">CGMCC 1.12159</strain>
    </source>
</reference>
<dbReference type="RefSeq" id="WP_047878995.1">
    <property type="nucleotide sequence ID" value="NZ_LDOT01000013.1"/>
</dbReference>
<feature type="coiled-coil region" evidence="8">
    <location>
        <begin position="75"/>
        <end position="102"/>
    </location>
</feature>
<keyword evidence="8" id="KW-0175">Coiled coil</keyword>
<dbReference type="FunFam" id="1.10.287.950:FF:000001">
    <property type="entry name" value="Methyl-accepting chemotaxis sensory transducer"/>
    <property type="match status" value="1"/>
</dbReference>
<dbReference type="PANTHER" id="PTHR32089">
    <property type="entry name" value="METHYL-ACCEPTING CHEMOTAXIS PROTEIN MCPB"/>
    <property type="match status" value="1"/>
</dbReference>
<dbReference type="PROSITE" id="PS50111">
    <property type="entry name" value="CHEMOTAXIS_TRANSDUC_2"/>
    <property type="match status" value="1"/>
</dbReference>
<dbReference type="Pfam" id="PF12729">
    <property type="entry name" value="4HB_MCP_1"/>
    <property type="match status" value="1"/>
</dbReference>
<keyword evidence="12" id="KW-1185">Reference proteome</keyword>
<evidence type="ECO:0000256" key="9">
    <source>
        <dbReference type="SAM" id="Phobius"/>
    </source>
</evidence>
<comment type="similarity">
    <text evidence="6">Belongs to the methyl-accepting chemotaxis (MCP) protein family.</text>
</comment>
<evidence type="ECO:0000256" key="3">
    <source>
        <dbReference type="ARBA" id="ARBA00022989"/>
    </source>
</evidence>
<evidence type="ECO:0000256" key="4">
    <source>
        <dbReference type="ARBA" id="ARBA00023136"/>
    </source>
</evidence>
<evidence type="ECO:0000313" key="12">
    <source>
        <dbReference type="Proteomes" id="UP000036097"/>
    </source>
</evidence>
<dbReference type="SUPFAM" id="SSF58104">
    <property type="entry name" value="Methyl-accepting chemotaxis protein (MCP) signaling domain"/>
    <property type="match status" value="1"/>
</dbReference>
<dbReference type="Proteomes" id="UP000036097">
    <property type="component" value="Unassembled WGS sequence"/>
</dbReference>
<dbReference type="InterPro" id="IPR004090">
    <property type="entry name" value="Chemotax_Me-accpt_rcpt"/>
</dbReference>
<dbReference type="CDD" id="cd19411">
    <property type="entry name" value="MCP2201-like_sensor"/>
    <property type="match status" value="1"/>
</dbReference>
<dbReference type="InterPro" id="IPR024478">
    <property type="entry name" value="HlyB_4HB_MCP"/>
</dbReference>
<dbReference type="PANTHER" id="PTHR32089:SF119">
    <property type="entry name" value="METHYL-ACCEPTING CHEMOTAXIS PROTEIN CTPL"/>
    <property type="match status" value="1"/>
</dbReference>
<name>A0A0J1H166_9GAMM</name>
<keyword evidence="4 9" id="KW-0472">Membrane</keyword>
<proteinExistence type="inferred from homology"/>
<dbReference type="Pfam" id="PF00015">
    <property type="entry name" value="MCPsignal"/>
    <property type="match status" value="1"/>
</dbReference>
<dbReference type="InterPro" id="IPR004089">
    <property type="entry name" value="MCPsignal_dom"/>
</dbReference>
<dbReference type="InterPro" id="IPR047347">
    <property type="entry name" value="YvaQ-like_sensor"/>
</dbReference>
<dbReference type="GO" id="GO:0004888">
    <property type="term" value="F:transmembrane signaling receptor activity"/>
    <property type="evidence" value="ECO:0007669"/>
    <property type="project" value="InterPro"/>
</dbReference>
<dbReference type="AlphaFoldDB" id="A0A0J1H166"/>
<accession>A0A0J1H166</accession>
<protein>
    <submittedName>
        <fullName evidence="11">Chemotaxis protein</fullName>
    </submittedName>
</protein>
<evidence type="ECO:0000256" key="1">
    <source>
        <dbReference type="ARBA" id="ARBA00004141"/>
    </source>
</evidence>
<dbReference type="Gene3D" id="1.10.287.950">
    <property type="entry name" value="Methyl-accepting chemotaxis protein"/>
    <property type="match status" value="1"/>
</dbReference>
<keyword evidence="3 9" id="KW-1133">Transmembrane helix</keyword>
<evidence type="ECO:0000256" key="7">
    <source>
        <dbReference type="PROSITE-ProRule" id="PRU00284"/>
    </source>
</evidence>
<comment type="caution">
    <text evidence="11">The sequence shown here is derived from an EMBL/GenBank/DDBJ whole genome shotgun (WGS) entry which is preliminary data.</text>
</comment>
<dbReference type="STRING" id="1195763.ABT56_11425"/>
<dbReference type="OrthoDB" id="2489132at2"/>
<evidence type="ECO:0000256" key="5">
    <source>
        <dbReference type="ARBA" id="ARBA00023224"/>
    </source>
</evidence>
<evidence type="ECO:0000313" key="11">
    <source>
        <dbReference type="EMBL" id="KLV05566.1"/>
    </source>
</evidence>
<feature type="domain" description="Methyl-accepting transducer" evidence="10">
    <location>
        <begin position="274"/>
        <end position="510"/>
    </location>
</feature>
<organism evidence="11 12">
    <name type="scientific">Photobacterium aquae</name>
    <dbReference type="NCBI Taxonomy" id="1195763"/>
    <lineage>
        <taxon>Bacteria</taxon>
        <taxon>Pseudomonadati</taxon>
        <taxon>Pseudomonadota</taxon>
        <taxon>Gammaproteobacteria</taxon>
        <taxon>Vibrionales</taxon>
        <taxon>Vibrionaceae</taxon>
        <taxon>Photobacterium</taxon>
    </lineage>
</organism>
<comment type="subcellular location">
    <subcellularLocation>
        <location evidence="1">Membrane</location>
        <topology evidence="1">Multi-pass membrane protein</topology>
    </subcellularLocation>
</comment>
<dbReference type="CDD" id="cd11386">
    <property type="entry name" value="MCP_signal"/>
    <property type="match status" value="1"/>
</dbReference>
<dbReference type="GO" id="GO:0007165">
    <property type="term" value="P:signal transduction"/>
    <property type="evidence" value="ECO:0007669"/>
    <property type="project" value="UniProtKB-KW"/>
</dbReference>
<dbReference type="GO" id="GO:0006935">
    <property type="term" value="P:chemotaxis"/>
    <property type="evidence" value="ECO:0007669"/>
    <property type="project" value="InterPro"/>
</dbReference>
<dbReference type="GO" id="GO:0016020">
    <property type="term" value="C:membrane"/>
    <property type="evidence" value="ECO:0007669"/>
    <property type="project" value="UniProtKB-SubCell"/>
</dbReference>
<sequence length="546" mass="59973">MNNFSKLKVKTRLAVGFGVLVSLMMLLTTLGIQKVNFVDHTLSEITDVNSVKQRYAIDYRGSVHDRAIAIRDVALARNSQEIDSLTNEIARLEQFYNDSERKMNTMIANNVVFTAEEQTILRDIERIKKQTLPIINKIIADKKQGKAVTAEVLDQARPAFIDWLDAVNRFINYQESLNQKMTPDARAVAGGFQNLMLSLSAIALVISVIVGVAIERSFRRSLGGEPYEAQHALKVMASGNLTEHYGQREKGSIFDSLSAMSEKLVQTVRNIGLASEQLSEQVEEVSVGTSNVLNSAQQQAAMTQEMVGKLDNMHQSIDQIADIVNQSEQNSVATTENAQQGRELVVSVAQQMTIVTDAVNSTLLQVKELEAKTKDIGGIVNMISDISEQTNLLALNAAIEAARAGTSGRGFAVVADEVRNLAQRTREATTQIATMLKEVQAQTVVSVTAMADTQPQVEECQQKTSDARDLLVSIEQQAEDTLSRVRDIVTATNEQVVVVSELVSAMNQISDMSSDSIRSMTNNETAGQKLSELSSQLKQEVAFFRV</sequence>
<evidence type="ECO:0000256" key="6">
    <source>
        <dbReference type="ARBA" id="ARBA00029447"/>
    </source>
</evidence>
<dbReference type="PATRIC" id="fig|1195763.3.peg.2403"/>
<dbReference type="EMBL" id="LDOT01000013">
    <property type="protein sequence ID" value="KLV05566.1"/>
    <property type="molecule type" value="Genomic_DNA"/>
</dbReference>
<dbReference type="PRINTS" id="PR00260">
    <property type="entry name" value="CHEMTRNSDUCR"/>
</dbReference>
<dbReference type="SMART" id="SM00283">
    <property type="entry name" value="MA"/>
    <property type="match status" value="1"/>
</dbReference>